<dbReference type="EMBL" id="BMGP01000001">
    <property type="protein sequence ID" value="GGF15183.1"/>
    <property type="molecule type" value="Genomic_DNA"/>
</dbReference>
<dbReference type="Proteomes" id="UP000598775">
    <property type="component" value="Unassembled WGS sequence"/>
</dbReference>
<protein>
    <recommendedName>
        <fullName evidence="5">DUF2510 domain-containing protein</fullName>
    </recommendedName>
</protein>
<accession>A0A917B1P3</accession>
<evidence type="ECO:0000259" key="1">
    <source>
        <dbReference type="Pfam" id="PF09851"/>
    </source>
</evidence>
<comment type="caution">
    <text evidence="3">The sequence shown here is derived from an EMBL/GenBank/DDBJ whole genome shotgun (WGS) entry which is preliminary data.</text>
</comment>
<dbReference type="Pfam" id="PF09851">
    <property type="entry name" value="SHOCT"/>
    <property type="match status" value="1"/>
</dbReference>
<sequence length="215" mass="23264">MAEAGWYDDGSGRQRWWDGSVWSEHFAPDTDADRDARVLASASRAKPLYTFVSHIGGRNATVAIWPDRIEWDRPRSASGGKMVLGAMTLGVSLAATGVSKNHSGGSEMIPIRSITSVSTARDGSNTIVQVLTAGGQIDFRVKHREATQVRAVLNDLILRGPEPVKVNVVATSPVVASLPPIDIPAQLKQLKTLYDDGVLTDDEFNTKKAELLARM</sequence>
<proteinExistence type="predicted"/>
<evidence type="ECO:0008006" key="5">
    <source>
        <dbReference type="Google" id="ProtNLM"/>
    </source>
</evidence>
<organism evidence="3 4">
    <name type="scientific">Subtercola lobariae</name>
    <dbReference type="NCBI Taxonomy" id="1588641"/>
    <lineage>
        <taxon>Bacteria</taxon>
        <taxon>Bacillati</taxon>
        <taxon>Actinomycetota</taxon>
        <taxon>Actinomycetes</taxon>
        <taxon>Micrococcales</taxon>
        <taxon>Microbacteriaceae</taxon>
        <taxon>Subtercola</taxon>
    </lineage>
</organism>
<evidence type="ECO:0000259" key="2">
    <source>
        <dbReference type="Pfam" id="PF10708"/>
    </source>
</evidence>
<evidence type="ECO:0000313" key="3">
    <source>
        <dbReference type="EMBL" id="GGF15183.1"/>
    </source>
</evidence>
<dbReference type="Pfam" id="PF10708">
    <property type="entry name" value="DUF2510"/>
    <property type="match status" value="1"/>
</dbReference>
<gene>
    <name evidence="3" type="ORF">GCM10011399_06290</name>
</gene>
<dbReference type="AlphaFoldDB" id="A0A917B1P3"/>
<dbReference type="InterPro" id="IPR018649">
    <property type="entry name" value="SHOCT"/>
</dbReference>
<feature type="domain" description="DUF2510" evidence="2">
    <location>
        <begin position="4"/>
        <end position="32"/>
    </location>
</feature>
<evidence type="ECO:0000313" key="4">
    <source>
        <dbReference type="Proteomes" id="UP000598775"/>
    </source>
</evidence>
<feature type="domain" description="SHOCT" evidence="1">
    <location>
        <begin position="185"/>
        <end position="212"/>
    </location>
</feature>
<keyword evidence="4" id="KW-1185">Reference proteome</keyword>
<reference evidence="3 4" key="1">
    <citation type="journal article" date="2014" name="Int. J. Syst. Evol. Microbiol.">
        <title>Complete genome sequence of Corynebacterium casei LMG S-19264T (=DSM 44701T), isolated from a smear-ripened cheese.</title>
        <authorList>
            <consortium name="US DOE Joint Genome Institute (JGI-PGF)"/>
            <person name="Walter F."/>
            <person name="Albersmeier A."/>
            <person name="Kalinowski J."/>
            <person name="Ruckert C."/>
        </authorList>
    </citation>
    <scope>NUCLEOTIDE SEQUENCE [LARGE SCALE GENOMIC DNA]</scope>
    <source>
        <strain evidence="3 4">CGMCC 1.12976</strain>
    </source>
</reference>
<dbReference type="InterPro" id="IPR018929">
    <property type="entry name" value="DUF2510"/>
</dbReference>
<name>A0A917B1P3_9MICO</name>